<accession>A0A1R4HCB0</accession>
<sequence length="406" mass="45057">MFDAWAAYDAKAIGTRLGASLRRPLAECTEQNKQKAISFAASACLTDLFPTEKASFDGLLKNLGYNPNDKPTAKADPVNIGKTVAAAVISFRHHDGSNQLGDLNPTPYSDYTGYKPVNTPTKIVDPDRWQPLLVGGKVQKFVTPHWGKVKPYALMSGKQFRDKMLPPASYKNSPRRYKEQARQILELAAHLTDEKKVIAEYWADGPKSELPPGHWDLFAQFVSERDHHTLDKDVKLFFAITNAIFDASIASWEAKRFYDYARPITAIHFLYKGKTVDSWDGAVDGANWMPYQVASFPTPPFPEYGSGHSIFSASGAETLKLFTGSDYFGNSVVIPGGWSRVEPGVVPAQDVTLYWSTFSEAAAEAGMSRLYGGIHFVDGDLQNRKIGRLVARQAWAKSLKYFGVKK</sequence>
<dbReference type="Pfam" id="PF22778">
    <property type="entry name" value="VCPO_2nd"/>
    <property type="match status" value="1"/>
</dbReference>
<dbReference type="EMBL" id="FUKJ01000296">
    <property type="protein sequence ID" value="SJM93843.1"/>
    <property type="molecule type" value="Genomic_DNA"/>
</dbReference>
<evidence type="ECO:0000259" key="2">
    <source>
        <dbReference type="Pfam" id="PF22778"/>
    </source>
</evidence>
<dbReference type="InterPro" id="IPR052559">
    <property type="entry name" value="V-haloperoxidase"/>
</dbReference>
<dbReference type="CDD" id="cd03398">
    <property type="entry name" value="PAP2_haloperoxidase"/>
    <property type="match status" value="1"/>
</dbReference>
<dbReference type="InterPro" id="IPR036938">
    <property type="entry name" value="PAP2/HPO_sf"/>
</dbReference>
<evidence type="ECO:0000259" key="1">
    <source>
        <dbReference type="Pfam" id="PF21167"/>
    </source>
</evidence>
<keyword evidence="4" id="KW-1185">Reference proteome</keyword>
<proteinExistence type="predicted"/>
<reference evidence="4" key="1">
    <citation type="submission" date="2017-02" db="EMBL/GenBank/DDBJ databases">
        <authorList>
            <person name="Daims H."/>
        </authorList>
    </citation>
    <scope>NUCLEOTIDE SEQUENCE [LARGE SCALE GENOMIC DNA]</scope>
</reference>
<dbReference type="Pfam" id="PF21167">
    <property type="entry name" value="DUF6851"/>
    <property type="match status" value="1"/>
</dbReference>
<gene>
    <name evidence="3" type="ORF">CRENPOLYSF2_3650002</name>
</gene>
<protein>
    <submittedName>
        <fullName evidence="3">Uncharacterized protein</fullName>
    </submittedName>
</protein>
<feature type="domain" description="DUF6851" evidence="1">
    <location>
        <begin position="1"/>
        <end position="131"/>
    </location>
</feature>
<dbReference type="Proteomes" id="UP000195442">
    <property type="component" value="Unassembled WGS sequence"/>
</dbReference>
<dbReference type="PANTHER" id="PTHR34599">
    <property type="entry name" value="PEROXIDASE-RELATED"/>
    <property type="match status" value="1"/>
</dbReference>
<evidence type="ECO:0000313" key="4">
    <source>
        <dbReference type="Proteomes" id="UP000195442"/>
    </source>
</evidence>
<dbReference type="SUPFAM" id="SSF48317">
    <property type="entry name" value="Acid phosphatase/Vanadium-dependent haloperoxidase"/>
    <property type="match status" value="1"/>
</dbReference>
<feature type="domain" description="Vanadium-dependent haloperoxidase NapH1-like second helical-bundle" evidence="2">
    <location>
        <begin position="236"/>
        <end position="378"/>
    </location>
</feature>
<dbReference type="PANTHER" id="PTHR34599:SF2">
    <property type="entry name" value="TRAF-TYPE DOMAIN-CONTAINING PROTEIN"/>
    <property type="match status" value="1"/>
</dbReference>
<evidence type="ECO:0000313" key="3">
    <source>
        <dbReference type="EMBL" id="SJM93843.1"/>
    </source>
</evidence>
<name>A0A1R4HCB0_9GAMM</name>
<dbReference type="InterPro" id="IPR049283">
    <property type="entry name" value="DUF6851"/>
</dbReference>
<dbReference type="InterPro" id="IPR055161">
    <property type="entry name" value="NapH1-like_2nd"/>
</dbReference>
<organism evidence="3 4">
    <name type="scientific">Crenothrix polyspora</name>
    <dbReference type="NCBI Taxonomy" id="360316"/>
    <lineage>
        <taxon>Bacteria</taxon>
        <taxon>Pseudomonadati</taxon>
        <taxon>Pseudomonadota</taxon>
        <taxon>Gammaproteobacteria</taxon>
        <taxon>Methylococcales</taxon>
        <taxon>Crenotrichaceae</taxon>
        <taxon>Crenothrix</taxon>
    </lineage>
</organism>
<dbReference type="Gene3D" id="1.10.606.20">
    <property type="match status" value="1"/>
</dbReference>
<dbReference type="AlphaFoldDB" id="A0A1R4HCB0"/>